<feature type="compositionally biased region" description="Polar residues" evidence="1">
    <location>
        <begin position="382"/>
        <end position="392"/>
    </location>
</feature>
<feature type="compositionally biased region" description="Polar residues" evidence="1">
    <location>
        <begin position="17"/>
        <end position="26"/>
    </location>
</feature>
<reference evidence="2 3" key="1">
    <citation type="submission" date="2016-07" db="EMBL/GenBank/DDBJ databases">
        <title>Pervasive Adenine N6-methylation of Active Genes in Fungi.</title>
        <authorList>
            <consortium name="DOE Joint Genome Institute"/>
            <person name="Mondo S.J."/>
            <person name="Dannebaum R.O."/>
            <person name="Kuo R.C."/>
            <person name="Labutti K."/>
            <person name="Haridas S."/>
            <person name="Kuo A."/>
            <person name="Salamov A."/>
            <person name="Ahrendt S.R."/>
            <person name="Lipzen A."/>
            <person name="Sullivan W."/>
            <person name="Andreopoulos W.B."/>
            <person name="Clum A."/>
            <person name="Lindquist E."/>
            <person name="Daum C."/>
            <person name="Ramamoorthy G.K."/>
            <person name="Gryganskyi A."/>
            <person name="Culley D."/>
            <person name="Magnuson J.K."/>
            <person name="James T.Y."/>
            <person name="O'Malley M.A."/>
            <person name="Stajich J.E."/>
            <person name="Spatafora J.W."/>
            <person name="Visel A."/>
            <person name="Grigoriev I.V."/>
        </authorList>
    </citation>
    <scope>NUCLEOTIDE SEQUENCE [LARGE SCALE GENOMIC DNA]</scope>
    <source>
        <strain evidence="2 3">NRRL 3116</strain>
    </source>
</reference>
<gene>
    <name evidence="2" type="ORF">BCR41DRAFT_198153</name>
</gene>
<dbReference type="InParanoid" id="A0A1Y2G8V2"/>
<feature type="compositionally biased region" description="Polar residues" evidence="1">
    <location>
        <begin position="456"/>
        <end position="469"/>
    </location>
</feature>
<feature type="compositionally biased region" description="Low complexity" evidence="1">
    <location>
        <begin position="526"/>
        <end position="546"/>
    </location>
</feature>
<feature type="compositionally biased region" description="Basic residues" evidence="1">
    <location>
        <begin position="1"/>
        <end position="11"/>
    </location>
</feature>
<feature type="region of interest" description="Disordered" evidence="1">
    <location>
        <begin position="206"/>
        <end position="560"/>
    </location>
</feature>
<organism evidence="2 3">
    <name type="scientific">Lobosporangium transversale</name>
    <dbReference type="NCBI Taxonomy" id="64571"/>
    <lineage>
        <taxon>Eukaryota</taxon>
        <taxon>Fungi</taxon>
        <taxon>Fungi incertae sedis</taxon>
        <taxon>Mucoromycota</taxon>
        <taxon>Mortierellomycotina</taxon>
        <taxon>Mortierellomycetes</taxon>
        <taxon>Mortierellales</taxon>
        <taxon>Mortierellaceae</taxon>
        <taxon>Lobosporangium</taxon>
    </lineage>
</organism>
<dbReference type="EMBL" id="MCFF01000057">
    <property type="protein sequence ID" value="ORZ04444.1"/>
    <property type="molecule type" value="Genomic_DNA"/>
</dbReference>
<feature type="compositionally biased region" description="Low complexity" evidence="1">
    <location>
        <begin position="408"/>
        <end position="422"/>
    </location>
</feature>
<feature type="compositionally biased region" description="Basic and acidic residues" evidence="1">
    <location>
        <begin position="83"/>
        <end position="102"/>
    </location>
</feature>
<feature type="compositionally biased region" description="Polar residues" evidence="1">
    <location>
        <begin position="330"/>
        <end position="342"/>
    </location>
</feature>
<feature type="compositionally biased region" description="Polar residues" evidence="1">
    <location>
        <begin position="239"/>
        <end position="248"/>
    </location>
</feature>
<comment type="caution">
    <text evidence="2">The sequence shown here is derived from an EMBL/GenBank/DDBJ whole genome shotgun (WGS) entry which is preliminary data.</text>
</comment>
<feature type="compositionally biased region" description="Low complexity" evidence="1">
    <location>
        <begin position="439"/>
        <end position="455"/>
    </location>
</feature>
<dbReference type="OrthoDB" id="2450056at2759"/>
<dbReference type="GeneID" id="33561706"/>
<evidence type="ECO:0000313" key="3">
    <source>
        <dbReference type="Proteomes" id="UP000193648"/>
    </source>
</evidence>
<accession>A0A1Y2G8V2</accession>
<feature type="compositionally biased region" description="Polar residues" evidence="1">
    <location>
        <begin position="498"/>
        <end position="509"/>
    </location>
</feature>
<feature type="region of interest" description="Disordered" evidence="1">
    <location>
        <begin position="601"/>
        <end position="621"/>
    </location>
</feature>
<proteinExistence type="predicted"/>
<feature type="compositionally biased region" description="Basic and acidic residues" evidence="1">
    <location>
        <begin position="316"/>
        <end position="329"/>
    </location>
</feature>
<sequence length="621" mass="67029">MARGNRQRPPLHHFAVSDSNAATNPNLRIPPRTSSTINTKTSISAASSNIPTAISPSTPISSSIQSFSSVHSTTVTSHLNSTLKDKDKQKDKSKNNESDMNKLTKPKGGFFGSSKSTTNSTTSVSKNANPASKKQGNNQDNRGTTSSISKNDSSAPVLPLLLSDDFDFSLPFLSDSISTANSSSSASKVSPTPVVITSSAPLTLSSPSISALSPSYPHSRPPNSSSPPSPRVQDYIDSSPATPVSTAPTHVLPKSGTNSSLYNNNSSSQKKPTEIIHQSTRRGSSRPEISDYFVGNNDDLSTKQSSTKSLKSLNKATHESDFSNHERSETPANTRTPTNDDYQTPPRFVIRQPSRPALSNEFETTSKPSSTISMISLGSSSHAQSLKSQQRQLNRHTIDTPLQQKQMSDVSRSSPSPRPVAIVRKERAFSDVSTRPSEIKSLSSSAKSSPVSTKSLTTGIEPNSPNLRSRLTRLFRPNPKSDRPSSSNLEQQRRRSSQQKITNQTQGSSIPRPRGLTVPAPTSKMQGRLQGSSQLPSQLLPQSKLEQLSHQKQEHQQEQTASLLPLILPTSNLASNFTQDLSSQNSFSVTDNPPDILVSEGKQYEADSSRGAERYGSLLSL</sequence>
<feature type="compositionally biased region" description="Polar residues" evidence="1">
    <location>
        <begin position="128"/>
        <end position="154"/>
    </location>
</feature>
<feature type="region of interest" description="Disordered" evidence="1">
    <location>
        <begin position="1"/>
        <end position="37"/>
    </location>
</feature>
<feature type="compositionally biased region" description="Low complexity" evidence="1">
    <location>
        <begin position="113"/>
        <end position="127"/>
    </location>
</feature>
<name>A0A1Y2G8V2_9FUNG</name>
<dbReference type="Proteomes" id="UP000193648">
    <property type="component" value="Unassembled WGS sequence"/>
</dbReference>
<keyword evidence="3" id="KW-1185">Reference proteome</keyword>
<dbReference type="AlphaFoldDB" id="A0A1Y2G8V2"/>
<feature type="compositionally biased region" description="Low complexity" evidence="1">
    <location>
        <begin position="255"/>
        <end position="268"/>
    </location>
</feature>
<feature type="compositionally biased region" description="Low complexity" evidence="1">
    <location>
        <begin position="369"/>
        <end position="381"/>
    </location>
</feature>
<evidence type="ECO:0000313" key="2">
    <source>
        <dbReference type="EMBL" id="ORZ04444.1"/>
    </source>
</evidence>
<feature type="compositionally biased region" description="Low complexity" evidence="1">
    <location>
        <begin position="302"/>
        <end position="313"/>
    </location>
</feature>
<feature type="region of interest" description="Disordered" evidence="1">
    <location>
        <begin position="75"/>
        <end position="154"/>
    </location>
</feature>
<dbReference type="STRING" id="64571.A0A1Y2G8V2"/>
<feature type="compositionally biased region" description="Basic and acidic residues" evidence="1">
    <location>
        <begin position="547"/>
        <end position="557"/>
    </location>
</feature>
<feature type="compositionally biased region" description="Low complexity" evidence="1">
    <location>
        <begin position="206"/>
        <end position="223"/>
    </location>
</feature>
<feature type="compositionally biased region" description="Basic and acidic residues" evidence="1">
    <location>
        <begin position="602"/>
        <end position="613"/>
    </location>
</feature>
<protein>
    <submittedName>
        <fullName evidence="2">Uncharacterized protein</fullName>
    </submittedName>
</protein>
<dbReference type="RefSeq" id="XP_021876552.1">
    <property type="nucleotide sequence ID" value="XM_022019862.1"/>
</dbReference>
<evidence type="ECO:0000256" key="1">
    <source>
        <dbReference type="SAM" id="MobiDB-lite"/>
    </source>
</evidence>